<accession>A0A3P8KHP3</accession>
<reference evidence="1 2" key="1">
    <citation type="submission" date="2018-11" db="EMBL/GenBank/DDBJ databases">
        <authorList>
            <consortium name="Pathogen Informatics"/>
        </authorList>
    </citation>
    <scope>NUCLEOTIDE SEQUENCE [LARGE SCALE GENOMIC DNA]</scope>
    <source>
        <strain>Denwood</strain>
        <strain evidence="2">Zambia</strain>
    </source>
</reference>
<gene>
    <name evidence="1" type="ORF">SMTD_LOCUS19680</name>
</gene>
<evidence type="ECO:0000313" key="1">
    <source>
        <dbReference type="EMBL" id="VDP80473.1"/>
    </source>
</evidence>
<proteinExistence type="predicted"/>
<name>A0A3P8KHP3_9TREM</name>
<dbReference type="EMBL" id="UZAL01042786">
    <property type="protein sequence ID" value="VDP80473.1"/>
    <property type="molecule type" value="Genomic_DNA"/>
</dbReference>
<evidence type="ECO:0000313" key="2">
    <source>
        <dbReference type="Proteomes" id="UP000269396"/>
    </source>
</evidence>
<dbReference type="Proteomes" id="UP000269396">
    <property type="component" value="Unassembled WGS sequence"/>
</dbReference>
<dbReference type="AlphaFoldDB" id="A0A3P8KHP3"/>
<organism evidence="1 2">
    <name type="scientific">Schistosoma mattheei</name>
    <dbReference type="NCBI Taxonomy" id="31246"/>
    <lineage>
        <taxon>Eukaryota</taxon>
        <taxon>Metazoa</taxon>
        <taxon>Spiralia</taxon>
        <taxon>Lophotrochozoa</taxon>
        <taxon>Platyhelminthes</taxon>
        <taxon>Trematoda</taxon>
        <taxon>Digenea</taxon>
        <taxon>Strigeidida</taxon>
        <taxon>Schistosomatoidea</taxon>
        <taxon>Schistosomatidae</taxon>
        <taxon>Schistosoma</taxon>
    </lineage>
</organism>
<sequence>MKGFITKINVTRKIPYLKFDKRAFRYVILFNFVGTFQKQCFVWCHFVKNNPLN</sequence>
<protein>
    <submittedName>
        <fullName evidence="1">Uncharacterized protein</fullName>
    </submittedName>
</protein>
<keyword evidence="2" id="KW-1185">Reference proteome</keyword>